<gene>
    <name evidence="2" type="ORF">MNB_SUP05-SYMBIONT-5-1404</name>
</gene>
<dbReference type="AlphaFoldDB" id="A0A1W1E5L3"/>
<organism evidence="2">
    <name type="scientific">hydrothermal vent metagenome</name>
    <dbReference type="NCBI Taxonomy" id="652676"/>
    <lineage>
        <taxon>unclassified sequences</taxon>
        <taxon>metagenomes</taxon>
        <taxon>ecological metagenomes</taxon>
    </lineage>
</organism>
<dbReference type="SMART" id="SM00047">
    <property type="entry name" value="LYZ2"/>
    <property type="match status" value="1"/>
</dbReference>
<dbReference type="GO" id="GO:0004040">
    <property type="term" value="F:amidase activity"/>
    <property type="evidence" value="ECO:0007669"/>
    <property type="project" value="InterPro"/>
</dbReference>
<dbReference type="PANTHER" id="PTHR40572">
    <property type="entry name" value="PROTEIN BAX"/>
    <property type="match status" value="1"/>
</dbReference>
<sequence length="237" mass="27642">MKRIIFTFIIISITPIVWSGILNLNPTSSPSIEPLKTPNFEKMKDIKQMKIAFFNYLSPLVEAENNKIRATRLLIENDQLSQSQMKKLAKKYRLKKADKATLLTLVDIIPTSLVLAQAAIESNWGRSRFAKHWHNYFGIWCFSKGCGVVPKRRDKGAEHEIMNFSSTHQSIRYYLLNLNRNHHYQLLRKIRTHKRKRNLKLTGKSLSEGLDKYSAIGHEYIELVQSIIRQNQLSRFD</sequence>
<feature type="domain" description="Mannosyl-glycoprotein endo-beta-N-acetylglucosamidase-like" evidence="1">
    <location>
        <begin position="87"/>
        <end position="221"/>
    </location>
</feature>
<dbReference type="InterPro" id="IPR002901">
    <property type="entry name" value="MGlyc_endo_b_GlcNAc-like_dom"/>
</dbReference>
<dbReference type="EMBL" id="FPHZ01000215">
    <property type="protein sequence ID" value="SFV89243.1"/>
    <property type="molecule type" value="Genomic_DNA"/>
</dbReference>
<protein>
    <submittedName>
        <fullName evidence="2">BAX protein</fullName>
    </submittedName>
</protein>
<dbReference type="Pfam" id="PF01832">
    <property type="entry name" value="Glucosaminidase"/>
    <property type="match status" value="1"/>
</dbReference>
<accession>A0A1W1E5L3</accession>
<dbReference type="InterPro" id="IPR053195">
    <property type="entry name" value="Bax-like"/>
</dbReference>
<name>A0A1W1E5L3_9ZZZZ</name>
<reference evidence="2" key="1">
    <citation type="submission" date="2016-10" db="EMBL/GenBank/DDBJ databases">
        <authorList>
            <person name="de Groot N.N."/>
        </authorList>
    </citation>
    <scope>NUCLEOTIDE SEQUENCE</scope>
</reference>
<dbReference type="Gene3D" id="1.10.530.10">
    <property type="match status" value="1"/>
</dbReference>
<dbReference type="PANTHER" id="PTHR40572:SF1">
    <property type="entry name" value="PROTEIN BAX"/>
    <property type="match status" value="1"/>
</dbReference>
<proteinExistence type="predicted"/>
<evidence type="ECO:0000259" key="1">
    <source>
        <dbReference type="SMART" id="SM00047"/>
    </source>
</evidence>
<evidence type="ECO:0000313" key="2">
    <source>
        <dbReference type="EMBL" id="SFV89243.1"/>
    </source>
</evidence>